<sequence length="101" mass="10824">MCLCLPPSLRQDSGGSSLPTSHLQFSNFHSQLAAFGENSISQSSSTIFPSPGIISSRCGGARPASVCQMPVNYIIGTSLVFEQLLLNVFTHIQSLNQNSYC</sequence>
<dbReference type="AlphaFoldDB" id="A0A0D0AZ08"/>
<evidence type="ECO:0000313" key="1">
    <source>
        <dbReference type="EMBL" id="KIK39542.1"/>
    </source>
</evidence>
<reference evidence="2" key="2">
    <citation type="submission" date="2015-01" db="EMBL/GenBank/DDBJ databases">
        <title>Evolutionary Origins and Diversification of the Mycorrhizal Mutualists.</title>
        <authorList>
            <consortium name="DOE Joint Genome Institute"/>
            <consortium name="Mycorrhizal Genomics Consortium"/>
            <person name="Kohler A."/>
            <person name="Kuo A."/>
            <person name="Nagy L.G."/>
            <person name="Floudas D."/>
            <person name="Copeland A."/>
            <person name="Barry K.W."/>
            <person name="Cichocki N."/>
            <person name="Veneault-Fourrey C."/>
            <person name="LaButti K."/>
            <person name="Lindquist E.A."/>
            <person name="Lipzen A."/>
            <person name="Lundell T."/>
            <person name="Morin E."/>
            <person name="Murat C."/>
            <person name="Riley R."/>
            <person name="Ohm R."/>
            <person name="Sun H."/>
            <person name="Tunlid A."/>
            <person name="Henrissat B."/>
            <person name="Grigoriev I.V."/>
            <person name="Hibbett D.S."/>
            <person name="Martin F."/>
        </authorList>
    </citation>
    <scope>NUCLEOTIDE SEQUENCE [LARGE SCALE GENOMIC DNA]</scope>
    <source>
        <strain evidence="2">UH-Slu-Lm8-n1</strain>
    </source>
</reference>
<evidence type="ECO:0000313" key="2">
    <source>
        <dbReference type="Proteomes" id="UP000054485"/>
    </source>
</evidence>
<dbReference type="HOGENOM" id="CLU_2293548_0_0_1"/>
<protein>
    <submittedName>
        <fullName evidence="1">Uncharacterized protein</fullName>
    </submittedName>
</protein>
<reference evidence="1 2" key="1">
    <citation type="submission" date="2014-04" db="EMBL/GenBank/DDBJ databases">
        <authorList>
            <consortium name="DOE Joint Genome Institute"/>
            <person name="Kuo A."/>
            <person name="Ruytinx J."/>
            <person name="Rineau F."/>
            <person name="Colpaert J."/>
            <person name="Kohler A."/>
            <person name="Nagy L.G."/>
            <person name="Floudas D."/>
            <person name="Copeland A."/>
            <person name="Barry K.W."/>
            <person name="Cichocki N."/>
            <person name="Veneault-Fourrey C."/>
            <person name="LaButti K."/>
            <person name="Lindquist E.A."/>
            <person name="Lipzen A."/>
            <person name="Lundell T."/>
            <person name="Morin E."/>
            <person name="Murat C."/>
            <person name="Sun H."/>
            <person name="Tunlid A."/>
            <person name="Henrissat B."/>
            <person name="Grigoriev I.V."/>
            <person name="Hibbett D.S."/>
            <person name="Martin F."/>
            <person name="Nordberg H.P."/>
            <person name="Cantor M.N."/>
            <person name="Hua S.X."/>
        </authorList>
    </citation>
    <scope>NUCLEOTIDE SEQUENCE [LARGE SCALE GENOMIC DNA]</scope>
    <source>
        <strain evidence="1 2">UH-Slu-Lm8-n1</strain>
    </source>
</reference>
<keyword evidence="2" id="KW-1185">Reference proteome</keyword>
<dbReference type="InParanoid" id="A0A0D0AZ08"/>
<organism evidence="1 2">
    <name type="scientific">Suillus luteus UH-Slu-Lm8-n1</name>
    <dbReference type="NCBI Taxonomy" id="930992"/>
    <lineage>
        <taxon>Eukaryota</taxon>
        <taxon>Fungi</taxon>
        <taxon>Dikarya</taxon>
        <taxon>Basidiomycota</taxon>
        <taxon>Agaricomycotina</taxon>
        <taxon>Agaricomycetes</taxon>
        <taxon>Agaricomycetidae</taxon>
        <taxon>Boletales</taxon>
        <taxon>Suillineae</taxon>
        <taxon>Suillaceae</taxon>
        <taxon>Suillus</taxon>
    </lineage>
</organism>
<accession>A0A0D0AZ08</accession>
<dbReference type="EMBL" id="KN835338">
    <property type="protein sequence ID" value="KIK39542.1"/>
    <property type="molecule type" value="Genomic_DNA"/>
</dbReference>
<gene>
    <name evidence="1" type="ORF">CY34DRAFT_327379</name>
</gene>
<name>A0A0D0AZ08_9AGAM</name>
<proteinExistence type="predicted"/>
<dbReference type="Proteomes" id="UP000054485">
    <property type="component" value="Unassembled WGS sequence"/>
</dbReference>